<dbReference type="Pfam" id="PF07715">
    <property type="entry name" value="Plug"/>
    <property type="match status" value="1"/>
</dbReference>
<reference evidence="19" key="1">
    <citation type="journal article" date="2019" name="Int. J. Syst. Evol. Microbiol.">
        <title>The Global Catalogue of Microorganisms (GCM) 10K type strain sequencing project: providing services to taxonomists for standard genome sequencing and annotation.</title>
        <authorList>
            <consortium name="The Broad Institute Genomics Platform"/>
            <consortium name="The Broad Institute Genome Sequencing Center for Infectious Disease"/>
            <person name="Wu L."/>
            <person name="Ma J."/>
        </authorList>
    </citation>
    <scope>NUCLEOTIDE SEQUENCE [LARGE SCALE GENOMIC DNA]</scope>
    <source>
        <strain evidence="19">CGMCC 1.15407</strain>
    </source>
</reference>
<dbReference type="InterPro" id="IPR039426">
    <property type="entry name" value="TonB-dep_rcpt-like"/>
</dbReference>
<keyword evidence="13 14" id="KW-0998">Cell outer membrane</keyword>
<evidence type="ECO:0000256" key="12">
    <source>
        <dbReference type="ARBA" id="ARBA00023170"/>
    </source>
</evidence>
<evidence type="ECO:0000256" key="3">
    <source>
        <dbReference type="ARBA" id="ARBA00022448"/>
    </source>
</evidence>
<dbReference type="NCBIfam" id="TIGR01783">
    <property type="entry name" value="TonB-siderophor"/>
    <property type="match status" value="1"/>
</dbReference>
<dbReference type="InterPro" id="IPR012910">
    <property type="entry name" value="Plug_dom"/>
</dbReference>
<keyword evidence="10 15" id="KW-0798">TonB box</keyword>
<dbReference type="EMBL" id="BMIU01000012">
    <property type="protein sequence ID" value="GGF36812.1"/>
    <property type="molecule type" value="Genomic_DNA"/>
</dbReference>
<evidence type="ECO:0000256" key="7">
    <source>
        <dbReference type="ARBA" id="ARBA00022729"/>
    </source>
</evidence>
<keyword evidence="11 14" id="KW-0472">Membrane</keyword>
<dbReference type="InterPro" id="IPR037066">
    <property type="entry name" value="Plug_dom_sf"/>
</dbReference>
<comment type="subcellular location">
    <subcellularLocation>
        <location evidence="1 14">Cell outer membrane</location>
        <topology evidence="1 14">Multi-pass membrane protein</topology>
    </subcellularLocation>
</comment>
<dbReference type="InterPro" id="IPR036942">
    <property type="entry name" value="Beta-barrel_TonB_sf"/>
</dbReference>
<evidence type="ECO:0000259" key="16">
    <source>
        <dbReference type="Pfam" id="PF00593"/>
    </source>
</evidence>
<feature type="domain" description="TonB-dependent receptor plug" evidence="17">
    <location>
        <begin position="127"/>
        <end position="217"/>
    </location>
</feature>
<evidence type="ECO:0000256" key="4">
    <source>
        <dbReference type="ARBA" id="ARBA00022452"/>
    </source>
</evidence>
<dbReference type="InterPro" id="IPR000531">
    <property type="entry name" value="Beta-barrel_TonB"/>
</dbReference>
<keyword evidence="12 18" id="KW-0675">Receptor</keyword>
<dbReference type="Pfam" id="PF00593">
    <property type="entry name" value="TonB_dep_Rec_b-barrel"/>
    <property type="match status" value="1"/>
</dbReference>
<keyword evidence="5" id="KW-0410">Iron transport</keyword>
<protein>
    <submittedName>
        <fullName evidence="18">TonB-dependent receptor</fullName>
    </submittedName>
</protein>
<dbReference type="InterPro" id="IPR010105">
    <property type="entry name" value="TonB_sidphr_rcpt"/>
</dbReference>
<name>A0ABQ1V5H8_9BACT</name>
<keyword evidence="19" id="KW-1185">Reference proteome</keyword>
<evidence type="ECO:0000256" key="8">
    <source>
        <dbReference type="ARBA" id="ARBA00023004"/>
    </source>
</evidence>
<dbReference type="Pfam" id="PF13715">
    <property type="entry name" value="CarbopepD_reg_2"/>
    <property type="match status" value="1"/>
</dbReference>
<keyword evidence="6 14" id="KW-0812">Transmembrane</keyword>
<dbReference type="Gene3D" id="2.60.40.1120">
    <property type="entry name" value="Carboxypeptidase-like, regulatory domain"/>
    <property type="match status" value="1"/>
</dbReference>
<evidence type="ECO:0000256" key="15">
    <source>
        <dbReference type="RuleBase" id="RU003357"/>
    </source>
</evidence>
<keyword evidence="8" id="KW-0408">Iron</keyword>
<feature type="domain" description="TonB-dependent receptor-like beta-barrel" evidence="16">
    <location>
        <begin position="393"/>
        <end position="737"/>
    </location>
</feature>
<evidence type="ECO:0000256" key="2">
    <source>
        <dbReference type="ARBA" id="ARBA00009810"/>
    </source>
</evidence>
<sequence>MSCSFPTFARQALSSVEGKVADKSGRPIPYANVHFRELDKGALTDDSGEFIVEGLPSGNYQLQISHVSYGRRSMQVSLKPGERKDLGKILLYENGSDLQEVIVADSKVNRFADKATEYVARMPLENLENPQVYSVVNKELLQEQVLTDIDQSVRNATGVVPVIYPSGGFAATFRGFNIGINSRNGMETSTGRSSVDIGNIERIEVLKGPSGTLFGSNVSSFGGVVNLVTKKPMEDKLTEIGYTTGSFNLHRITADINTPLTKDKKTLFRLNTALNRQKRFLDYGFNNTFLISPSLKHIASDRLSFTLDAELFDAKSTRTLYSRYGANSGITGPDELLIDYNKALFHEDANAATSSLKIFTQAQYKISENWTSTTLFSYVEEDVDHSYQYYATWLSPSLAARNIGNWGPIYNSYTNIQENINGEFATGTIRHKILVGASLRFMDARSEAATSGFIDTVDVTTDFRVLRKQELDPYMVPGNWPGWHKANDNTYSLYASDVLALTDRLSTMLSLRLDHFYRPDNGTVEGYEQTSLSPKLGLIYQLVKEQVSVFGNYMNGFQNQAPANQPDGALLVLDPLYAEQAEGGLKAEVFDKRLTATISYYHIAIDNAIRTNADGFIEQDGRQVSKGGDIEVVANPIAGLNIVAGYAYNDNRIVKASDEDIEGNKAVGAPENVANLWLSYALQGKLKGLGFGVGGNQVGENYLFSDNVVAVPSYTLFNASIFFEQPTWRLGLKGNNLTNEKYWSSYGVAQAPANFAANLTVRF</sequence>
<evidence type="ECO:0000256" key="5">
    <source>
        <dbReference type="ARBA" id="ARBA00022496"/>
    </source>
</evidence>
<keyword evidence="9" id="KW-0406">Ion transport</keyword>
<dbReference type="InterPro" id="IPR008969">
    <property type="entry name" value="CarboxyPept-like_regulatory"/>
</dbReference>
<dbReference type="Gene3D" id="2.40.170.20">
    <property type="entry name" value="TonB-dependent receptor, beta-barrel domain"/>
    <property type="match status" value="1"/>
</dbReference>
<proteinExistence type="inferred from homology"/>
<dbReference type="SUPFAM" id="SSF49464">
    <property type="entry name" value="Carboxypeptidase regulatory domain-like"/>
    <property type="match status" value="1"/>
</dbReference>
<evidence type="ECO:0000256" key="13">
    <source>
        <dbReference type="ARBA" id="ARBA00023237"/>
    </source>
</evidence>
<evidence type="ECO:0000256" key="1">
    <source>
        <dbReference type="ARBA" id="ARBA00004571"/>
    </source>
</evidence>
<dbReference type="SUPFAM" id="SSF56935">
    <property type="entry name" value="Porins"/>
    <property type="match status" value="1"/>
</dbReference>
<dbReference type="Gene3D" id="2.170.130.10">
    <property type="entry name" value="TonB-dependent receptor, plug domain"/>
    <property type="match status" value="1"/>
</dbReference>
<dbReference type="PROSITE" id="PS52016">
    <property type="entry name" value="TONB_DEPENDENT_REC_3"/>
    <property type="match status" value="1"/>
</dbReference>
<evidence type="ECO:0000256" key="10">
    <source>
        <dbReference type="ARBA" id="ARBA00023077"/>
    </source>
</evidence>
<evidence type="ECO:0000259" key="17">
    <source>
        <dbReference type="Pfam" id="PF07715"/>
    </source>
</evidence>
<evidence type="ECO:0000256" key="14">
    <source>
        <dbReference type="PROSITE-ProRule" id="PRU01360"/>
    </source>
</evidence>
<dbReference type="CDD" id="cd01347">
    <property type="entry name" value="ligand_gated_channel"/>
    <property type="match status" value="1"/>
</dbReference>
<dbReference type="PANTHER" id="PTHR32552:SF68">
    <property type="entry name" value="FERRICHROME OUTER MEMBRANE TRANSPORTER_PHAGE RECEPTOR"/>
    <property type="match status" value="1"/>
</dbReference>
<evidence type="ECO:0000256" key="6">
    <source>
        <dbReference type="ARBA" id="ARBA00022692"/>
    </source>
</evidence>
<gene>
    <name evidence="18" type="ORF">GCM10011339_26650</name>
</gene>
<accession>A0ABQ1V5H8</accession>
<keyword evidence="4 14" id="KW-1134">Transmembrane beta strand</keyword>
<dbReference type="PANTHER" id="PTHR32552">
    <property type="entry name" value="FERRICHROME IRON RECEPTOR-RELATED"/>
    <property type="match status" value="1"/>
</dbReference>
<evidence type="ECO:0000313" key="19">
    <source>
        <dbReference type="Proteomes" id="UP000647339"/>
    </source>
</evidence>
<evidence type="ECO:0000313" key="18">
    <source>
        <dbReference type="EMBL" id="GGF36812.1"/>
    </source>
</evidence>
<organism evidence="18 19">
    <name type="scientific">Echinicola rosea</name>
    <dbReference type="NCBI Taxonomy" id="1807691"/>
    <lineage>
        <taxon>Bacteria</taxon>
        <taxon>Pseudomonadati</taxon>
        <taxon>Bacteroidota</taxon>
        <taxon>Cytophagia</taxon>
        <taxon>Cytophagales</taxon>
        <taxon>Cyclobacteriaceae</taxon>
        <taxon>Echinicola</taxon>
    </lineage>
</organism>
<comment type="caution">
    <text evidence="18">The sequence shown here is derived from an EMBL/GenBank/DDBJ whole genome shotgun (WGS) entry which is preliminary data.</text>
</comment>
<evidence type="ECO:0000256" key="11">
    <source>
        <dbReference type="ARBA" id="ARBA00023136"/>
    </source>
</evidence>
<comment type="similarity">
    <text evidence="2 14 15">Belongs to the TonB-dependent receptor family.</text>
</comment>
<keyword evidence="3 14" id="KW-0813">Transport</keyword>
<keyword evidence="7" id="KW-0732">Signal</keyword>
<evidence type="ECO:0000256" key="9">
    <source>
        <dbReference type="ARBA" id="ARBA00023065"/>
    </source>
</evidence>
<dbReference type="Proteomes" id="UP000647339">
    <property type="component" value="Unassembled WGS sequence"/>
</dbReference>